<accession>L8TNB1</accession>
<name>L8TNB1_9MICC</name>
<gene>
    <name evidence="1" type="ORF">G205_20118</name>
</gene>
<dbReference type="AlphaFoldDB" id="L8TNB1"/>
<dbReference type="EMBL" id="AOFD01000062">
    <property type="protein sequence ID" value="ELT43146.1"/>
    <property type="molecule type" value="Genomic_DNA"/>
</dbReference>
<evidence type="ECO:0000313" key="2">
    <source>
        <dbReference type="Proteomes" id="UP000011189"/>
    </source>
</evidence>
<sequence>MGYVNGTTLVLMNLNHEPLEMPAGQVIVRSLPSESGTRLASGETAWIQLGSGAAAD</sequence>
<dbReference type="Proteomes" id="UP000011189">
    <property type="component" value="Unassembled WGS sequence"/>
</dbReference>
<keyword evidence="2" id="KW-1185">Reference proteome</keyword>
<comment type="caution">
    <text evidence="1">The sequence shown here is derived from an EMBL/GenBank/DDBJ whole genome shotgun (WGS) entry which is preliminary data.</text>
</comment>
<proteinExistence type="predicted"/>
<reference evidence="2" key="1">
    <citation type="journal article" date="2013" name="Genome Announc.">
        <title>Draft Genome Sequence of the 2-Chloro-4-Nitrophenol-Degrading Bacterium Arthrobacter sp. Strain SJCon.</title>
        <authorList>
            <person name="Vikram S."/>
            <person name="Kumar S."/>
            <person name="Vaidya B."/>
            <person name="Pinnaka A.K."/>
            <person name="Raghava G.P."/>
        </authorList>
    </citation>
    <scope>NUCLEOTIDE SEQUENCE [LARGE SCALE GENOMIC DNA]</scope>
    <source>
        <strain evidence="2">SJCon</strain>
    </source>
</reference>
<evidence type="ECO:0000313" key="1">
    <source>
        <dbReference type="EMBL" id="ELT43146.1"/>
    </source>
</evidence>
<organism evidence="1 2">
    <name type="scientific">Arthrobacter nitrophenolicus</name>
    <dbReference type="NCBI Taxonomy" id="683150"/>
    <lineage>
        <taxon>Bacteria</taxon>
        <taxon>Bacillati</taxon>
        <taxon>Actinomycetota</taxon>
        <taxon>Actinomycetes</taxon>
        <taxon>Micrococcales</taxon>
        <taxon>Micrococcaceae</taxon>
        <taxon>Arthrobacter</taxon>
    </lineage>
</organism>
<dbReference type="PATRIC" id="fig|683150.5.peg.3950"/>
<protein>
    <submittedName>
        <fullName evidence="1">Alpha amylase</fullName>
    </submittedName>
</protein>